<dbReference type="AlphaFoldDB" id="A0A9P4GAA9"/>
<gene>
    <name evidence="2" type="ORF">K460DRAFT_319507</name>
</gene>
<protein>
    <submittedName>
        <fullName evidence="2">Uncharacterized protein</fullName>
    </submittedName>
</protein>
<keyword evidence="1" id="KW-0472">Membrane</keyword>
<keyword evidence="3" id="KW-1185">Reference proteome</keyword>
<name>A0A9P4GAA9_9PLEO</name>
<dbReference type="InterPro" id="IPR011008">
    <property type="entry name" value="Dimeric_a/b-barrel"/>
</dbReference>
<sequence length="295" mass="32676">MSFQPVFDNFATRPKTATLKNPSATFHALIRDQFSILTWLLLGASIQALASAFLPYRNIVLVLPILLILSYKFTTTLLTLSGILSNPRMESVIPKRTSIVLPDEKRIPNSIGGSTVCAIILGVVSNHPLGMFGPGFKGVGDRFDAMIEELSRDATKHGFLGTSAWLGASERTTSNEYMSIVYFENEGYLHAFAHGPLHSEALRWWRATEKEHGHLGIMHEVFSCPKKSWEGIYINYQPTGLGTTAKEVTSETGQKSWVNPLVRVSGNKLLYSKGRMGRSVGEKEWDEMKPSEVAA</sequence>
<accession>A0A9P4GAA9</accession>
<dbReference type="Proteomes" id="UP000800039">
    <property type="component" value="Unassembled WGS sequence"/>
</dbReference>
<reference evidence="2" key="1">
    <citation type="submission" date="2020-01" db="EMBL/GenBank/DDBJ databases">
        <authorList>
            <consortium name="DOE Joint Genome Institute"/>
            <person name="Haridas S."/>
            <person name="Albert R."/>
            <person name="Binder M."/>
            <person name="Bloem J."/>
            <person name="Labutti K."/>
            <person name="Salamov A."/>
            <person name="Andreopoulos B."/>
            <person name="Baker S.E."/>
            <person name="Barry K."/>
            <person name="Bills G."/>
            <person name="Bluhm B.H."/>
            <person name="Cannon C."/>
            <person name="Castanera R."/>
            <person name="Culley D.E."/>
            <person name="Daum C."/>
            <person name="Ezra D."/>
            <person name="Gonzalez J.B."/>
            <person name="Henrissat B."/>
            <person name="Kuo A."/>
            <person name="Liang C."/>
            <person name="Lipzen A."/>
            <person name="Lutzoni F."/>
            <person name="Magnuson J."/>
            <person name="Mondo S."/>
            <person name="Nolan M."/>
            <person name="Ohm R."/>
            <person name="Pangilinan J."/>
            <person name="Park H.-J."/>
            <person name="Ramirez L."/>
            <person name="Alfaro M."/>
            <person name="Sun H."/>
            <person name="Tritt A."/>
            <person name="Yoshinaga Y."/>
            <person name="Zwiers L.-H."/>
            <person name="Turgeon B.G."/>
            <person name="Goodwin S.B."/>
            <person name="Spatafora J.W."/>
            <person name="Crous P.W."/>
            <person name="Grigoriev I.V."/>
        </authorList>
    </citation>
    <scope>NUCLEOTIDE SEQUENCE</scope>
    <source>
        <strain evidence="2">CBS 394.84</strain>
    </source>
</reference>
<dbReference type="SUPFAM" id="SSF54909">
    <property type="entry name" value="Dimeric alpha+beta barrel"/>
    <property type="match status" value="1"/>
</dbReference>
<evidence type="ECO:0000313" key="2">
    <source>
        <dbReference type="EMBL" id="KAF1841937.1"/>
    </source>
</evidence>
<dbReference type="RefSeq" id="XP_040784500.1">
    <property type="nucleotide sequence ID" value="XM_040930425.1"/>
</dbReference>
<feature type="transmembrane region" description="Helical" evidence="1">
    <location>
        <begin position="36"/>
        <end position="54"/>
    </location>
</feature>
<evidence type="ECO:0000313" key="3">
    <source>
        <dbReference type="Proteomes" id="UP000800039"/>
    </source>
</evidence>
<evidence type="ECO:0000256" key="1">
    <source>
        <dbReference type="SAM" id="Phobius"/>
    </source>
</evidence>
<dbReference type="EMBL" id="ML976618">
    <property type="protein sequence ID" value="KAF1841937.1"/>
    <property type="molecule type" value="Genomic_DNA"/>
</dbReference>
<organism evidence="2 3">
    <name type="scientific">Cucurbitaria berberidis CBS 394.84</name>
    <dbReference type="NCBI Taxonomy" id="1168544"/>
    <lineage>
        <taxon>Eukaryota</taxon>
        <taxon>Fungi</taxon>
        <taxon>Dikarya</taxon>
        <taxon>Ascomycota</taxon>
        <taxon>Pezizomycotina</taxon>
        <taxon>Dothideomycetes</taxon>
        <taxon>Pleosporomycetidae</taxon>
        <taxon>Pleosporales</taxon>
        <taxon>Pleosporineae</taxon>
        <taxon>Cucurbitariaceae</taxon>
        <taxon>Cucurbitaria</taxon>
    </lineage>
</organism>
<proteinExistence type="predicted"/>
<keyword evidence="1" id="KW-0812">Transmembrane</keyword>
<dbReference type="Pfam" id="PF13826">
    <property type="entry name" value="Monooxy_af470-like"/>
    <property type="match status" value="1"/>
</dbReference>
<dbReference type="GeneID" id="63847677"/>
<keyword evidence="1" id="KW-1133">Transmembrane helix</keyword>
<dbReference type="InterPro" id="IPR025444">
    <property type="entry name" value="Monooxy_af470"/>
</dbReference>
<dbReference type="OrthoDB" id="3202396at2759"/>
<feature type="transmembrane region" description="Helical" evidence="1">
    <location>
        <begin position="61"/>
        <end position="84"/>
    </location>
</feature>
<comment type="caution">
    <text evidence="2">The sequence shown here is derived from an EMBL/GenBank/DDBJ whole genome shotgun (WGS) entry which is preliminary data.</text>
</comment>